<keyword evidence="2" id="KW-1185">Reference proteome</keyword>
<protein>
    <submittedName>
        <fullName evidence="1">Uncharacterized protein</fullName>
    </submittedName>
</protein>
<reference evidence="1 2" key="1">
    <citation type="submission" date="2020-09" db="EMBL/GenBank/DDBJ databases">
        <title>De no assembly of potato wild relative species, Solanum commersonii.</title>
        <authorList>
            <person name="Cho K."/>
        </authorList>
    </citation>
    <scope>NUCLEOTIDE SEQUENCE [LARGE SCALE GENOMIC DNA]</scope>
    <source>
        <strain evidence="1">LZ3.2</strain>
        <tissue evidence="1">Leaf</tissue>
    </source>
</reference>
<comment type="caution">
    <text evidence="1">The sequence shown here is derived from an EMBL/GenBank/DDBJ whole genome shotgun (WGS) entry which is preliminary data.</text>
</comment>
<proteinExistence type="predicted"/>
<accession>A0A9J5ZW22</accession>
<dbReference type="AlphaFoldDB" id="A0A9J5ZW22"/>
<organism evidence="1 2">
    <name type="scientific">Solanum commersonii</name>
    <name type="common">Commerson's wild potato</name>
    <name type="synonym">Commerson's nightshade</name>
    <dbReference type="NCBI Taxonomy" id="4109"/>
    <lineage>
        <taxon>Eukaryota</taxon>
        <taxon>Viridiplantae</taxon>
        <taxon>Streptophyta</taxon>
        <taxon>Embryophyta</taxon>
        <taxon>Tracheophyta</taxon>
        <taxon>Spermatophyta</taxon>
        <taxon>Magnoliopsida</taxon>
        <taxon>eudicotyledons</taxon>
        <taxon>Gunneridae</taxon>
        <taxon>Pentapetalae</taxon>
        <taxon>asterids</taxon>
        <taxon>lamiids</taxon>
        <taxon>Solanales</taxon>
        <taxon>Solanaceae</taxon>
        <taxon>Solanoideae</taxon>
        <taxon>Solaneae</taxon>
        <taxon>Solanum</taxon>
    </lineage>
</organism>
<sequence length="78" mass="9114">MPHNTLHILGRCTVPSMLYSKVPSSSHYILQILFKNLKPCLFHWCMRTGPMEKARFEVFLENFENIIRAKGNPKVEHS</sequence>
<name>A0A9J5ZW22_SOLCO</name>
<evidence type="ECO:0000313" key="1">
    <source>
        <dbReference type="EMBL" id="KAG5616533.1"/>
    </source>
</evidence>
<evidence type="ECO:0000313" key="2">
    <source>
        <dbReference type="Proteomes" id="UP000824120"/>
    </source>
</evidence>
<dbReference type="Proteomes" id="UP000824120">
    <property type="component" value="Chromosome 3"/>
</dbReference>
<dbReference type="EMBL" id="JACXVP010000003">
    <property type="protein sequence ID" value="KAG5616533.1"/>
    <property type="molecule type" value="Genomic_DNA"/>
</dbReference>
<gene>
    <name evidence="1" type="ORF">H5410_016357</name>
</gene>